<dbReference type="InterPro" id="IPR052895">
    <property type="entry name" value="HetReg/Transcr_Mod"/>
</dbReference>
<dbReference type="KEGG" id="pfj:MYCFIDRAFT_124708"/>
<keyword evidence="3" id="KW-1185">Reference proteome</keyword>
<dbReference type="RefSeq" id="XP_007924119.1">
    <property type="nucleotide sequence ID" value="XM_007925928.1"/>
</dbReference>
<reference evidence="2 3" key="1">
    <citation type="journal article" date="2012" name="PLoS Pathog.">
        <title>Diverse lifestyles and strategies of plant pathogenesis encoded in the genomes of eighteen Dothideomycetes fungi.</title>
        <authorList>
            <person name="Ohm R.A."/>
            <person name="Feau N."/>
            <person name="Henrissat B."/>
            <person name="Schoch C.L."/>
            <person name="Horwitz B.A."/>
            <person name="Barry K.W."/>
            <person name="Condon B.J."/>
            <person name="Copeland A.C."/>
            <person name="Dhillon B."/>
            <person name="Glaser F."/>
            <person name="Hesse C.N."/>
            <person name="Kosti I."/>
            <person name="LaButti K."/>
            <person name="Lindquist E.A."/>
            <person name="Lucas S."/>
            <person name="Salamov A.A."/>
            <person name="Bradshaw R.E."/>
            <person name="Ciuffetti L."/>
            <person name="Hamelin R.C."/>
            <person name="Kema G.H.J."/>
            <person name="Lawrence C."/>
            <person name="Scott J.A."/>
            <person name="Spatafora J.W."/>
            <person name="Turgeon B.G."/>
            <person name="de Wit P.J.G.M."/>
            <person name="Zhong S."/>
            <person name="Goodwin S.B."/>
            <person name="Grigoriev I.V."/>
        </authorList>
    </citation>
    <scope>NUCLEOTIDE SEQUENCE [LARGE SCALE GENOMIC DNA]</scope>
    <source>
        <strain evidence="2 3">CIRAD86</strain>
    </source>
</reference>
<dbReference type="Proteomes" id="UP000016932">
    <property type="component" value="Unassembled WGS sequence"/>
</dbReference>
<accession>M3BCR3</accession>
<dbReference type="PANTHER" id="PTHR24148:SF64">
    <property type="entry name" value="HETEROKARYON INCOMPATIBILITY DOMAIN-CONTAINING PROTEIN"/>
    <property type="match status" value="1"/>
</dbReference>
<evidence type="ECO:0000259" key="1">
    <source>
        <dbReference type="Pfam" id="PF06985"/>
    </source>
</evidence>
<sequence length="104" mass="11929">YEAVSYCWDRQNARAPMELNGTIFDAPGSAVEVLKRFAKDNDHRALWIDALCINQQDTRERESQILMMGDIYRFATRTLVWLGPGDMQTTDALDFCSLVLEQLP</sequence>
<name>M3BCR3_PSEFD</name>
<feature type="non-terminal residue" evidence="2">
    <location>
        <position position="104"/>
    </location>
</feature>
<evidence type="ECO:0000313" key="3">
    <source>
        <dbReference type="Proteomes" id="UP000016932"/>
    </source>
</evidence>
<dbReference type="OrthoDB" id="3650339at2759"/>
<evidence type="ECO:0000313" key="2">
    <source>
        <dbReference type="EMBL" id="EME87067.1"/>
    </source>
</evidence>
<dbReference type="AlphaFoldDB" id="M3BCR3"/>
<dbReference type="VEuPathDB" id="FungiDB:MYCFIDRAFT_124708"/>
<gene>
    <name evidence="2" type="ORF">MYCFIDRAFT_124708</name>
</gene>
<dbReference type="InterPro" id="IPR010730">
    <property type="entry name" value="HET"/>
</dbReference>
<dbReference type="PANTHER" id="PTHR24148">
    <property type="entry name" value="ANKYRIN REPEAT DOMAIN-CONTAINING PROTEIN 39 HOMOLOG-RELATED"/>
    <property type="match status" value="1"/>
</dbReference>
<dbReference type="STRING" id="383855.M3BCR3"/>
<dbReference type="HOGENOM" id="CLU_004184_6_3_1"/>
<feature type="non-terminal residue" evidence="2">
    <location>
        <position position="1"/>
    </location>
</feature>
<dbReference type="Pfam" id="PF06985">
    <property type="entry name" value="HET"/>
    <property type="match status" value="1"/>
</dbReference>
<proteinExistence type="predicted"/>
<dbReference type="EMBL" id="KB446556">
    <property type="protein sequence ID" value="EME87067.1"/>
    <property type="molecule type" value="Genomic_DNA"/>
</dbReference>
<organism evidence="2 3">
    <name type="scientific">Pseudocercospora fijiensis (strain CIRAD86)</name>
    <name type="common">Black leaf streak disease fungus</name>
    <name type="synonym">Mycosphaerella fijiensis</name>
    <dbReference type="NCBI Taxonomy" id="383855"/>
    <lineage>
        <taxon>Eukaryota</taxon>
        <taxon>Fungi</taxon>
        <taxon>Dikarya</taxon>
        <taxon>Ascomycota</taxon>
        <taxon>Pezizomycotina</taxon>
        <taxon>Dothideomycetes</taxon>
        <taxon>Dothideomycetidae</taxon>
        <taxon>Mycosphaerellales</taxon>
        <taxon>Mycosphaerellaceae</taxon>
        <taxon>Pseudocercospora</taxon>
    </lineage>
</organism>
<dbReference type="GeneID" id="19330550"/>
<feature type="domain" description="Heterokaryon incompatibility" evidence="1">
    <location>
        <begin position="1"/>
        <end position="91"/>
    </location>
</feature>
<protein>
    <recommendedName>
        <fullName evidence="1">Heterokaryon incompatibility domain-containing protein</fullName>
    </recommendedName>
</protein>